<dbReference type="AlphaFoldDB" id="A0A1F6NI31"/>
<sequence>MKKPVIDREKCIGCGTCPALCPNVFKMDDEGKAIVHNPTGDTEENIQMAADSCPVTAITLE</sequence>
<dbReference type="Proteomes" id="UP000177803">
    <property type="component" value="Unassembled WGS sequence"/>
</dbReference>
<organism evidence="8 9">
    <name type="scientific">Candidatus Magasanikbacteria bacterium RIFOXYA2_FULL_44_8</name>
    <dbReference type="NCBI Taxonomy" id="1798696"/>
    <lineage>
        <taxon>Bacteria</taxon>
        <taxon>Candidatus Magasanikiibacteriota</taxon>
    </lineage>
</organism>
<dbReference type="InterPro" id="IPR017896">
    <property type="entry name" value="4Fe4S_Fe-S-bd"/>
</dbReference>
<accession>A0A1F6NI31</accession>
<evidence type="ECO:0000313" key="8">
    <source>
        <dbReference type="EMBL" id="OGH83686.1"/>
    </source>
</evidence>
<dbReference type="PANTHER" id="PTHR36923">
    <property type="entry name" value="FERREDOXIN"/>
    <property type="match status" value="1"/>
</dbReference>
<protein>
    <recommendedName>
        <fullName evidence="6">Ferredoxin</fullName>
    </recommendedName>
</protein>
<evidence type="ECO:0000256" key="3">
    <source>
        <dbReference type="ARBA" id="ARBA00022982"/>
    </source>
</evidence>
<dbReference type="SUPFAM" id="SSF54862">
    <property type="entry name" value="4Fe-4S ferredoxins"/>
    <property type="match status" value="1"/>
</dbReference>
<keyword evidence="3 6" id="KW-0249">Electron transport</keyword>
<dbReference type="GO" id="GO:0009055">
    <property type="term" value="F:electron transfer activity"/>
    <property type="evidence" value="ECO:0007669"/>
    <property type="project" value="UniProtKB-UniRule"/>
</dbReference>
<keyword evidence="5 6" id="KW-0411">Iron-sulfur</keyword>
<feature type="domain" description="4Fe-4S ferredoxin-type" evidence="7">
    <location>
        <begin position="2"/>
        <end position="30"/>
    </location>
</feature>
<evidence type="ECO:0000256" key="6">
    <source>
        <dbReference type="RuleBase" id="RU368020"/>
    </source>
</evidence>
<keyword evidence="4 6" id="KW-0408">Iron</keyword>
<dbReference type="GO" id="GO:0051536">
    <property type="term" value="F:iron-sulfur cluster binding"/>
    <property type="evidence" value="ECO:0007669"/>
    <property type="project" value="UniProtKB-KW"/>
</dbReference>
<dbReference type="GO" id="GO:0005506">
    <property type="term" value="F:iron ion binding"/>
    <property type="evidence" value="ECO:0007669"/>
    <property type="project" value="UniProtKB-UniRule"/>
</dbReference>
<dbReference type="PROSITE" id="PS51379">
    <property type="entry name" value="4FE4S_FER_2"/>
    <property type="match status" value="1"/>
</dbReference>
<dbReference type="EMBL" id="MFQR01000072">
    <property type="protein sequence ID" value="OGH83686.1"/>
    <property type="molecule type" value="Genomic_DNA"/>
</dbReference>
<gene>
    <name evidence="8" type="ORF">A2261_03320</name>
</gene>
<comment type="function">
    <text evidence="6">Ferredoxins are iron-sulfur proteins that transfer electrons in a wide variety of metabolic reactions.</text>
</comment>
<keyword evidence="1 6" id="KW-0813">Transport</keyword>
<reference evidence="8 9" key="1">
    <citation type="journal article" date="2016" name="Nat. Commun.">
        <title>Thousands of microbial genomes shed light on interconnected biogeochemical processes in an aquifer system.</title>
        <authorList>
            <person name="Anantharaman K."/>
            <person name="Brown C.T."/>
            <person name="Hug L.A."/>
            <person name="Sharon I."/>
            <person name="Castelle C.J."/>
            <person name="Probst A.J."/>
            <person name="Thomas B.C."/>
            <person name="Singh A."/>
            <person name="Wilkins M.J."/>
            <person name="Karaoz U."/>
            <person name="Brodie E.L."/>
            <person name="Williams K.H."/>
            <person name="Hubbard S.S."/>
            <person name="Banfield J.F."/>
        </authorList>
    </citation>
    <scope>NUCLEOTIDE SEQUENCE [LARGE SCALE GENOMIC DNA]</scope>
</reference>
<evidence type="ECO:0000256" key="4">
    <source>
        <dbReference type="ARBA" id="ARBA00023004"/>
    </source>
</evidence>
<comment type="caution">
    <text evidence="8">The sequence shown here is derived from an EMBL/GenBank/DDBJ whole genome shotgun (WGS) entry which is preliminary data.</text>
</comment>
<keyword evidence="2 6" id="KW-0479">Metal-binding</keyword>
<evidence type="ECO:0000259" key="7">
    <source>
        <dbReference type="PROSITE" id="PS51379"/>
    </source>
</evidence>
<dbReference type="Pfam" id="PF13370">
    <property type="entry name" value="Fer4_13"/>
    <property type="match status" value="1"/>
</dbReference>
<dbReference type="InterPro" id="IPR001080">
    <property type="entry name" value="3Fe4S_ferredoxin"/>
</dbReference>
<dbReference type="Gene3D" id="3.30.70.20">
    <property type="match status" value="1"/>
</dbReference>
<dbReference type="PANTHER" id="PTHR36923:SF3">
    <property type="entry name" value="FERREDOXIN"/>
    <property type="match status" value="1"/>
</dbReference>
<dbReference type="PRINTS" id="PR00352">
    <property type="entry name" value="3FE4SFRDOXIN"/>
</dbReference>
<evidence type="ECO:0000313" key="9">
    <source>
        <dbReference type="Proteomes" id="UP000177803"/>
    </source>
</evidence>
<name>A0A1F6NI31_9BACT</name>
<proteinExistence type="predicted"/>
<evidence type="ECO:0000256" key="5">
    <source>
        <dbReference type="ARBA" id="ARBA00023014"/>
    </source>
</evidence>
<evidence type="ECO:0000256" key="2">
    <source>
        <dbReference type="ARBA" id="ARBA00022723"/>
    </source>
</evidence>
<evidence type="ECO:0000256" key="1">
    <source>
        <dbReference type="ARBA" id="ARBA00022448"/>
    </source>
</evidence>
<dbReference type="InterPro" id="IPR051269">
    <property type="entry name" value="Fe-S_cluster_ET"/>
</dbReference>